<keyword evidence="2" id="KW-1185">Reference proteome</keyword>
<dbReference type="EMBL" id="WHWC01000016">
    <property type="protein sequence ID" value="KAG8368001.1"/>
    <property type="molecule type" value="Genomic_DNA"/>
</dbReference>
<sequence>MPPRRAIDHKIELEPGARPPAMAPYRMNPAELVELRRQLDELLDAGLIDGKKVRAVAEWTAPSKVADLRSFLGSATTIEGSSKGTPKL</sequence>
<dbReference type="Proteomes" id="UP000826271">
    <property type="component" value="Unassembled WGS sequence"/>
</dbReference>
<name>A0AAV6WBY7_9LAMI</name>
<dbReference type="PANTHER" id="PTHR15503">
    <property type="entry name" value="LDOC1 RELATED"/>
    <property type="match status" value="1"/>
</dbReference>
<proteinExistence type="predicted"/>
<dbReference type="InterPro" id="IPR032567">
    <property type="entry name" value="RTL1-rel"/>
</dbReference>
<gene>
    <name evidence="1" type="ORF">BUALT_Bualt16G0131200</name>
</gene>
<organism evidence="1 2">
    <name type="scientific">Buddleja alternifolia</name>
    <dbReference type="NCBI Taxonomy" id="168488"/>
    <lineage>
        <taxon>Eukaryota</taxon>
        <taxon>Viridiplantae</taxon>
        <taxon>Streptophyta</taxon>
        <taxon>Embryophyta</taxon>
        <taxon>Tracheophyta</taxon>
        <taxon>Spermatophyta</taxon>
        <taxon>Magnoliopsida</taxon>
        <taxon>eudicotyledons</taxon>
        <taxon>Gunneridae</taxon>
        <taxon>Pentapetalae</taxon>
        <taxon>asterids</taxon>
        <taxon>lamiids</taxon>
        <taxon>Lamiales</taxon>
        <taxon>Scrophulariaceae</taxon>
        <taxon>Buddlejeae</taxon>
        <taxon>Buddleja</taxon>
    </lineage>
</organism>
<dbReference type="PANTHER" id="PTHR15503:SF22">
    <property type="entry name" value="TRANSPOSON TY3-I GAG POLYPROTEIN"/>
    <property type="match status" value="1"/>
</dbReference>
<dbReference type="AlphaFoldDB" id="A0AAV6WBY7"/>
<dbReference type="SUPFAM" id="SSF56672">
    <property type="entry name" value="DNA/RNA polymerases"/>
    <property type="match status" value="1"/>
</dbReference>
<reference evidence="1" key="1">
    <citation type="submission" date="2019-10" db="EMBL/GenBank/DDBJ databases">
        <authorList>
            <person name="Zhang R."/>
            <person name="Pan Y."/>
            <person name="Wang J."/>
            <person name="Ma R."/>
            <person name="Yu S."/>
        </authorList>
    </citation>
    <scope>NUCLEOTIDE SEQUENCE</scope>
    <source>
        <strain evidence="1">LA-IB0</strain>
        <tissue evidence="1">Leaf</tissue>
    </source>
</reference>
<evidence type="ECO:0000313" key="1">
    <source>
        <dbReference type="EMBL" id="KAG8368001.1"/>
    </source>
</evidence>
<dbReference type="Gene3D" id="3.10.10.10">
    <property type="entry name" value="HIV Type 1 Reverse Transcriptase, subunit A, domain 1"/>
    <property type="match status" value="1"/>
</dbReference>
<accession>A0AAV6WBY7</accession>
<evidence type="ECO:0000313" key="2">
    <source>
        <dbReference type="Proteomes" id="UP000826271"/>
    </source>
</evidence>
<protein>
    <submittedName>
        <fullName evidence="1">Uncharacterized protein</fullName>
    </submittedName>
</protein>
<comment type="caution">
    <text evidence="1">The sequence shown here is derived from an EMBL/GenBank/DDBJ whole genome shotgun (WGS) entry which is preliminary data.</text>
</comment>
<dbReference type="InterPro" id="IPR043502">
    <property type="entry name" value="DNA/RNA_pol_sf"/>
</dbReference>